<keyword evidence="2" id="KW-0963">Cytoplasm</keyword>
<dbReference type="InterPro" id="IPR032675">
    <property type="entry name" value="LRR_dom_sf"/>
</dbReference>
<dbReference type="GO" id="GO:0005634">
    <property type="term" value="C:nucleus"/>
    <property type="evidence" value="ECO:0007669"/>
    <property type="project" value="TreeGrafter"/>
</dbReference>
<feature type="region of interest" description="Disordered" evidence="5">
    <location>
        <begin position="476"/>
        <end position="507"/>
    </location>
</feature>
<feature type="region of interest" description="Disordered" evidence="5">
    <location>
        <begin position="293"/>
        <end position="334"/>
    </location>
</feature>
<dbReference type="SMART" id="SM00369">
    <property type="entry name" value="LRR_TYP"/>
    <property type="match status" value="2"/>
</dbReference>
<evidence type="ECO:0000313" key="7">
    <source>
        <dbReference type="Proteomes" id="UP000549394"/>
    </source>
</evidence>
<dbReference type="PANTHER" id="PTHR22710">
    <property type="entry name" value="X-RAY RADIATION RESISTANCE ASSOCIATED PROTEIN 1 XRRA1"/>
    <property type="match status" value="1"/>
</dbReference>
<dbReference type="Gene3D" id="3.80.10.10">
    <property type="entry name" value="Ribonuclease Inhibitor"/>
    <property type="match status" value="1"/>
</dbReference>
<dbReference type="EMBL" id="CAJFCJ010000004">
    <property type="protein sequence ID" value="CAD5113791.1"/>
    <property type="molecule type" value="Genomic_DNA"/>
</dbReference>
<comment type="subcellular location">
    <subcellularLocation>
        <location evidence="1">Cytoplasm</location>
    </subcellularLocation>
</comment>
<protein>
    <submittedName>
        <fullName evidence="6">DgyrCDS2958</fullName>
    </submittedName>
</protein>
<evidence type="ECO:0000256" key="3">
    <source>
        <dbReference type="ARBA" id="ARBA00022614"/>
    </source>
</evidence>
<dbReference type="GO" id="GO:0005737">
    <property type="term" value="C:cytoplasm"/>
    <property type="evidence" value="ECO:0007669"/>
    <property type="project" value="UniProtKB-SubCell"/>
</dbReference>
<keyword evidence="3" id="KW-0433">Leucine-rich repeat</keyword>
<dbReference type="SUPFAM" id="SSF52047">
    <property type="entry name" value="RNI-like"/>
    <property type="match status" value="1"/>
</dbReference>
<feature type="compositionally biased region" description="Low complexity" evidence="5">
    <location>
        <begin position="317"/>
        <end position="328"/>
    </location>
</feature>
<feature type="compositionally biased region" description="Basic and acidic residues" evidence="5">
    <location>
        <begin position="568"/>
        <end position="584"/>
    </location>
</feature>
<dbReference type="OrthoDB" id="1687175at2759"/>
<feature type="region of interest" description="Disordered" evidence="5">
    <location>
        <begin position="561"/>
        <end position="584"/>
    </location>
</feature>
<dbReference type="AlphaFoldDB" id="A0A7I8VDN6"/>
<dbReference type="Proteomes" id="UP000549394">
    <property type="component" value="Unassembled WGS sequence"/>
</dbReference>
<evidence type="ECO:0000256" key="4">
    <source>
        <dbReference type="ARBA" id="ARBA00022737"/>
    </source>
</evidence>
<dbReference type="PROSITE" id="PS51450">
    <property type="entry name" value="LRR"/>
    <property type="match status" value="2"/>
</dbReference>
<name>A0A7I8VDN6_9ANNE</name>
<feature type="region of interest" description="Disordered" evidence="5">
    <location>
        <begin position="62"/>
        <end position="89"/>
    </location>
</feature>
<evidence type="ECO:0000256" key="5">
    <source>
        <dbReference type="SAM" id="MobiDB-lite"/>
    </source>
</evidence>
<evidence type="ECO:0000256" key="2">
    <source>
        <dbReference type="ARBA" id="ARBA00022490"/>
    </source>
</evidence>
<reference evidence="6 7" key="1">
    <citation type="submission" date="2020-08" db="EMBL/GenBank/DDBJ databases">
        <authorList>
            <person name="Hejnol A."/>
        </authorList>
    </citation>
    <scope>NUCLEOTIDE SEQUENCE [LARGE SCALE GENOMIC DNA]</scope>
</reference>
<keyword evidence="7" id="KW-1185">Reference proteome</keyword>
<keyword evidence="4" id="KW-0677">Repeat</keyword>
<gene>
    <name evidence="6" type="ORF">DGYR_LOCUS2725</name>
</gene>
<evidence type="ECO:0000256" key="1">
    <source>
        <dbReference type="ARBA" id="ARBA00004496"/>
    </source>
</evidence>
<organism evidence="6 7">
    <name type="scientific">Dimorphilus gyrociliatus</name>
    <dbReference type="NCBI Taxonomy" id="2664684"/>
    <lineage>
        <taxon>Eukaryota</taxon>
        <taxon>Metazoa</taxon>
        <taxon>Spiralia</taxon>
        <taxon>Lophotrochozoa</taxon>
        <taxon>Annelida</taxon>
        <taxon>Polychaeta</taxon>
        <taxon>Polychaeta incertae sedis</taxon>
        <taxon>Dinophilidae</taxon>
        <taxon>Dimorphilus</taxon>
    </lineage>
</organism>
<feature type="compositionally biased region" description="Basic and acidic residues" evidence="5">
    <location>
        <begin position="300"/>
        <end position="312"/>
    </location>
</feature>
<feature type="region of interest" description="Disordered" evidence="5">
    <location>
        <begin position="649"/>
        <end position="672"/>
    </location>
</feature>
<dbReference type="PANTHER" id="PTHR22710:SF2">
    <property type="entry name" value="X-RAY RADIATION RESISTANCE-ASSOCIATED PROTEIN 1"/>
    <property type="match status" value="1"/>
</dbReference>
<dbReference type="InterPro" id="IPR003591">
    <property type="entry name" value="Leu-rich_rpt_typical-subtyp"/>
</dbReference>
<dbReference type="InterPro" id="IPR001611">
    <property type="entry name" value="Leu-rich_rpt"/>
</dbReference>
<accession>A0A7I8VDN6</accession>
<evidence type="ECO:0000313" key="6">
    <source>
        <dbReference type="EMBL" id="CAD5113791.1"/>
    </source>
</evidence>
<proteinExistence type="predicted"/>
<comment type="caution">
    <text evidence="6">The sequence shown here is derived from an EMBL/GenBank/DDBJ whole genome shotgun (WGS) entry which is preliminary data.</text>
</comment>
<sequence>MAATTGIKFDDGSGHSITNCFPVRNYNSSGGAWVVEQKAEQRRRFKAVLCANPRTFEDIREERKKAERTGTDFQAPSVPPATSRKDNDDEDDIKILDGFFLLKHCFVEDPTDLCSVNISGCGLTDVKEDDLVLFDNVIYVNAADNVLQLESLKNFSMMRELELSLNGLRNIKISPENFNELRVLDVSYNNLSRDDILYLGVLRNLQVLHLSSNNIERLPLDMSRPFVIGQSSFKRFPNLEVLLLDDNSMSDMENFGPLAGLTELKELDLSRNKFEFVPHLLIAEGRHITKDSIPLNKSKSAREHTNGPDNKKQTCLSAPQSKAASSPSNPTPLRESLMGELEALDLNEVDEKIEQEEIEEQLKDSLPPPFLSLRLLNMGHNLITREEALMPVAAWPNVQELLVHGNPLVTEHSGDPALLKQFLVDHLGIQLIRKEPPKSIKPTIEIPTKKERFVSGKVRKVRKVPVEDLLAIEAPTPPLNLLSSPTKQPLPPIPQSPNTEENKQEHDEYYDDYEDYEEGSDVINYGDYRTPDSGPHTVEGQNLIGENGDAFFMTQLEEPIEELSEQGSGKRDDKERKNEKYKGQTPIKSDKEKLMELLEMTEDEQLAVDTVNLPDKSDVAANVRALNYLLNHPLQLKERNISLRRPQVPFRPEMKPRPPAEVNPRKSRLKQKEEALKQMKNRKTYKEAPLTDTLKDDKLAKDFPDAAKLLKRIERRYNKAKIDTMQEATELRSLVRSTIEKVAPPT</sequence>